<dbReference type="GO" id="GO:0005739">
    <property type="term" value="C:mitochondrion"/>
    <property type="evidence" value="ECO:0007669"/>
    <property type="project" value="TreeGrafter"/>
</dbReference>
<feature type="domain" description="Ubiquinol-cytochrome c chaperone" evidence="3">
    <location>
        <begin position="112"/>
        <end position="253"/>
    </location>
</feature>
<gene>
    <name evidence="4" type="ORF">PMAYCL1PPCAC_02339</name>
</gene>
<dbReference type="AlphaFoldDB" id="A0AAN4Z2K7"/>
<reference evidence="5" key="1">
    <citation type="submission" date="2022-10" db="EMBL/GenBank/DDBJ databases">
        <title>Genome assembly of Pristionchus species.</title>
        <authorList>
            <person name="Yoshida K."/>
            <person name="Sommer R.J."/>
        </authorList>
    </citation>
    <scope>NUCLEOTIDE SEQUENCE [LARGE SCALE GENOMIC DNA]</scope>
    <source>
        <strain evidence="5">RS5460</strain>
    </source>
</reference>
<name>A0AAN4Z2K7_9BILA</name>
<dbReference type="PANTHER" id="PTHR12184">
    <property type="entry name" value="UBIQUINOL-CYTOCHROME C REDUCTASE COMPLEX ASSEMBLY FACTOR 1 FAMILY MEMBER"/>
    <property type="match status" value="1"/>
</dbReference>
<dbReference type="Proteomes" id="UP001328107">
    <property type="component" value="Unassembled WGS sequence"/>
</dbReference>
<dbReference type="PANTHER" id="PTHR12184:SF1">
    <property type="entry name" value="UBIQUINOL-CYTOCHROME-C REDUCTASE COMPLEX ASSEMBLY FACTOR 1"/>
    <property type="match status" value="1"/>
</dbReference>
<comment type="similarity">
    <text evidence="1">Belongs to the CBP3 family.</text>
</comment>
<keyword evidence="5" id="KW-1185">Reference proteome</keyword>
<dbReference type="Pfam" id="PF03981">
    <property type="entry name" value="Ubiq_cyt_C_chap"/>
    <property type="match status" value="1"/>
</dbReference>
<feature type="compositionally biased region" description="Basic and acidic residues" evidence="2">
    <location>
        <begin position="35"/>
        <end position="48"/>
    </location>
</feature>
<accession>A0AAN4Z2K7</accession>
<evidence type="ECO:0000256" key="2">
    <source>
        <dbReference type="SAM" id="MobiDB-lite"/>
    </source>
</evidence>
<comment type="caution">
    <text evidence="4">The sequence shown here is derived from an EMBL/GenBank/DDBJ whole genome shotgun (WGS) entry which is preliminary data.</text>
</comment>
<sequence>MSVPLRRLPLTRLLLTGRPSLSSLLQREYSTTASEKTKEQHAKKESTMDNHVQSLLDAPASKIPHVLSRFSAAIKLKFDRKVDPSLRVLLDAASSQLYFNCADNYDYERLCETLGLPDYFSTWYKLTLMHSWMILLRMHTSLEADAYLRLQRGLLSSLWLDVDKRLDIIGDEHRKVLTSAKDMKTMHGLHLQTLFEYDEGFLADDARLAGALWRNLYMQRDVDPTHVVNAIKYIRSTVAWLDTRDAMDLLTNGVKDWKQISP</sequence>
<dbReference type="GO" id="GO:0034551">
    <property type="term" value="P:mitochondrial respiratory chain complex III assembly"/>
    <property type="evidence" value="ECO:0007669"/>
    <property type="project" value="TreeGrafter"/>
</dbReference>
<feature type="region of interest" description="Disordered" evidence="2">
    <location>
        <begin position="28"/>
        <end position="48"/>
    </location>
</feature>
<evidence type="ECO:0000259" key="3">
    <source>
        <dbReference type="Pfam" id="PF03981"/>
    </source>
</evidence>
<proteinExistence type="inferred from homology"/>
<evidence type="ECO:0000313" key="4">
    <source>
        <dbReference type="EMBL" id="GMR32144.1"/>
    </source>
</evidence>
<evidence type="ECO:0000256" key="1">
    <source>
        <dbReference type="ARBA" id="ARBA00006407"/>
    </source>
</evidence>
<dbReference type="EMBL" id="BTRK01000001">
    <property type="protein sequence ID" value="GMR32144.1"/>
    <property type="molecule type" value="Genomic_DNA"/>
</dbReference>
<evidence type="ECO:0000313" key="5">
    <source>
        <dbReference type="Proteomes" id="UP001328107"/>
    </source>
</evidence>
<dbReference type="InterPro" id="IPR021150">
    <property type="entry name" value="Ubiq_cyt_c_chap"/>
</dbReference>
<protein>
    <recommendedName>
        <fullName evidence="3">Ubiquinol-cytochrome c chaperone domain-containing protein</fullName>
    </recommendedName>
</protein>
<dbReference type="InterPro" id="IPR007129">
    <property type="entry name" value="Ubiqinol_cyt_c_chaperone_CPB3"/>
</dbReference>
<organism evidence="4 5">
    <name type="scientific">Pristionchus mayeri</name>
    <dbReference type="NCBI Taxonomy" id="1317129"/>
    <lineage>
        <taxon>Eukaryota</taxon>
        <taxon>Metazoa</taxon>
        <taxon>Ecdysozoa</taxon>
        <taxon>Nematoda</taxon>
        <taxon>Chromadorea</taxon>
        <taxon>Rhabditida</taxon>
        <taxon>Rhabditina</taxon>
        <taxon>Diplogasteromorpha</taxon>
        <taxon>Diplogasteroidea</taxon>
        <taxon>Neodiplogasteridae</taxon>
        <taxon>Pristionchus</taxon>
    </lineage>
</organism>